<organism evidence="1 2">
    <name type="scientific">Boeremia exigua</name>
    <dbReference type="NCBI Taxonomy" id="749465"/>
    <lineage>
        <taxon>Eukaryota</taxon>
        <taxon>Fungi</taxon>
        <taxon>Dikarya</taxon>
        <taxon>Ascomycota</taxon>
        <taxon>Pezizomycotina</taxon>
        <taxon>Dothideomycetes</taxon>
        <taxon>Pleosporomycetidae</taxon>
        <taxon>Pleosporales</taxon>
        <taxon>Pleosporineae</taxon>
        <taxon>Didymellaceae</taxon>
        <taxon>Boeremia</taxon>
    </lineage>
</organism>
<protein>
    <submittedName>
        <fullName evidence="1">Uncharacterized protein</fullName>
    </submittedName>
</protein>
<dbReference type="EMBL" id="JAPHNI010000185">
    <property type="protein sequence ID" value="KAJ8114586.1"/>
    <property type="molecule type" value="Genomic_DNA"/>
</dbReference>
<keyword evidence="2" id="KW-1185">Reference proteome</keyword>
<accession>A0ACC2IHB3</accession>
<dbReference type="Proteomes" id="UP001153331">
    <property type="component" value="Unassembled WGS sequence"/>
</dbReference>
<evidence type="ECO:0000313" key="1">
    <source>
        <dbReference type="EMBL" id="KAJ8114586.1"/>
    </source>
</evidence>
<reference evidence="1" key="1">
    <citation type="submission" date="2022-11" db="EMBL/GenBank/DDBJ databases">
        <title>Genome Sequence of Boeremia exigua.</title>
        <authorList>
            <person name="Buettner E."/>
        </authorList>
    </citation>
    <scope>NUCLEOTIDE SEQUENCE</scope>
    <source>
        <strain evidence="1">CU02</strain>
    </source>
</reference>
<sequence>MVDGAGTEHAIQNGLQMRQDGAKPQSLSSLSDRCTQPASVASASQRLPLQASVGDREVRRQSACRRRDLGGPRQDFVTSYVCVPPSEQSHQIRSCRRVGVCRWLDQARGVCAGFGAGEGAVRRAAKLGKAAMCNAQRRLRPNLSNAASLLWHAYHSLPGPSSSVNWSGFYFTNPSNPKQLLLGPFHGQVACQTIAFGRGVCGAAAQTKQTQLVADVEKFPGHIACDGASKSEIVVPVIQDGKVVAIIDIDCAEENGFIEEDQKALEELAALLAESCDF</sequence>
<comment type="caution">
    <text evidence="1">The sequence shown here is derived from an EMBL/GenBank/DDBJ whole genome shotgun (WGS) entry which is preliminary data.</text>
</comment>
<name>A0ACC2IHB3_9PLEO</name>
<proteinExistence type="predicted"/>
<evidence type="ECO:0000313" key="2">
    <source>
        <dbReference type="Proteomes" id="UP001153331"/>
    </source>
</evidence>
<gene>
    <name evidence="1" type="ORF">OPT61_g3570</name>
</gene>